<accession>A0ABT0YGB6</accession>
<dbReference type="RefSeq" id="WP_251804831.1">
    <property type="nucleotide sequence ID" value="NZ_JAMQOL010000094.1"/>
</dbReference>
<comment type="caution">
    <text evidence="2">The sequence shown here is derived from an EMBL/GenBank/DDBJ whole genome shotgun (WGS) entry which is preliminary data.</text>
</comment>
<keyword evidence="3" id="KW-1185">Reference proteome</keyword>
<keyword evidence="1" id="KW-0812">Transmembrane</keyword>
<dbReference type="EMBL" id="JAMQOL010000094">
    <property type="protein sequence ID" value="MCM4085096.1"/>
    <property type="molecule type" value="Genomic_DNA"/>
</dbReference>
<keyword evidence="1" id="KW-0472">Membrane</keyword>
<sequence length="140" mass="14435">MIRRTVADLTEAQFYGNEWAGAGLLVGTVLSYGLNPSLPAYGSGLVPQLLIAQVSTAVLGVALWRRQWAQHGWYPTFVPVVSIAPAVVPAYGGTVPAVLAGAVLGAVTGPPLAASIAKGLPVHIPPLVANTMWRCGAGPR</sequence>
<evidence type="ECO:0000313" key="3">
    <source>
        <dbReference type="Proteomes" id="UP001523216"/>
    </source>
</evidence>
<feature type="transmembrane region" description="Helical" evidence="1">
    <location>
        <begin position="45"/>
        <end position="64"/>
    </location>
</feature>
<proteinExistence type="predicted"/>
<protein>
    <submittedName>
        <fullName evidence="2">Uncharacterized protein</fullName>
    </submittedName>
</protein>
<feature type="transmembrane region" description="Helical" evidence="1">
    <location>
        <begin position="12"/>
        <end position="33"/>
    </location>
</feature>
<evidence type="ECO:0000313" key="2">
    <source>
        <dbReference type="EMBL" id="MCM4085096.1"/>
    </source>
</evidence>
<evidence type="ECO:0000256" key="1">
    <source>
        <dbReference type="SAM" id="Phobius"/>
    </source>
</evidence>
<organism evidence="2 3">
    <name type="scientific">Paractinoplanes hotanensis</name>
    <dbReference type="NCBI Taxonomy" id="2906497"/>
    <lineage>
        <taxon>Bacteria</taxon>
        <taxon>Bacillati</taxon>
        <taxon>Actinomycetota</taxon>
        <taxon>Actinomycetes</taxon>
        <taxon>Micromonosporales</taxon>
        <taxon>Micromonosporaceae</taxon>
        <taxon>Paractinoplanes</taxon>
    </lineage>
</organism>
<gene>
    <name evidence="2" type="ORF">LXN57_46975</name>
</gene>
<reference evidence="2 3" key="1">
    <citation type="submission" date="2022-06" db="EMBL/GenBank/DDBJ databases">
        <title>Actinoplanes abujensis sp. nov., isolated from Nigerian arid soil.</title>
        <authorList>
            <person name="Ding P."/>
        </authorList>
    </citation>
    <scope>NUCLEOTIDE SEQUENCE [LARGE SCALE GENOMIC DNA]</scope>
    <source>
        <strain evidence="3">TRM88002</strain>
    </source>
</reference>
<name>A0ABT0YGB6_9ACTN</name>
<dbReference type="Proteomes" id="UP001523216">
    <property type="component" value="Unassembled WGS sequence"/>
</dbReference>
<keyword evidence="1" id="KW-1133">Transmembrane helix</keyword>